<keyword evidence="3" id="KW-1185">Reference proteome</keyword>
<evidence type="ECO:0000313" key="3">
    <source>
        <dbReference type="Proteomes" id="UP001174909"/>
    </source>
</evidence>
<name>A0AA35TMY9_GEOBA</name>
<accession>A0AA35TMY9</accession>
<reference evidence="2" key="1">
    <citation type="submission" date="2023-03" db="EMBL/GenBank/DDBJ databases">
        <authorList>
            <person name="Steffen K."/>
            <person name="Cardenas P."/>
        </authorList>
    </citation>
    <scope>NUCLEOTIDE SEQUENCE</scope>
</reference>
<dbReference type="GO" id="GO:0005506">
    <property type="term" value="F:iron ion binding"/>
    <property type="evidence" value="ECO:0007669"/>
    <property type="project" value="InterPro"/>
</dbReference>
<dbReference type="GO" id="GO:0016020">
    <property type="term" value="C:membrane"/>
    <property type="evidence" value="ECO:0007669"/>
    <property type="project" value="TreeGrafter"/>
</dbReference>
<dbReference type="Proteomes" id="UP001174909">
    <property type="component" value="Unassembled WGS sequence"/>
</dbReference>
<dbReference type="PANTHER" id="PTHR24280">
    <property type="entry name" value="CYTOCHROME P450 20A1"/>
    <property type="match status" value="1"/>
</dbReference>
<dbReference type="InterPro" id="IPR001128">
    <property type="entry name" value="Cyt_P450"/>
</dbReference>
<sequence length="138" mass="15749">MDETLRLSTPAAWAIRESPDDINVDGYLIPRGTPIIQALGVSLHNTTSWKEGELDRFNPDRFAAYTDHSRRGLEFCPFGTPSRRKCPGCIFSYYETTVVLSILLFRFQLVPVPGQVVKRDYGLATTPTKELYFFVKER</sequence>
<comment type="caution">
    <text evidence="2">The sequence shown here is derived from an EMBL/GenBank/DDBJ whole genome shotgun (WGS) entry which is preliminary data.</text>
</comment>
<dbReference type="GO" id="GO:0016705">
    <property type="term" value="F:oxidoreductase activity, acting on paired donors, with incorporation or reduction of molecular oxygen"/>
    <property type="evidence" value="ECO:0007669"/>
    <property type="project" value="InterPro"/>
</dbReference>
<dbReference type="AlphaFoldDB" id="A0AA35TMY9"/>
<comment type="similarity">
    <text evidence="1">Belongs to the cytochrome P450 family.</text>
</comment>
<dbReference type="GO" id="GO:0020037">
    <property type="term" value="F:heme binding"/>
    <property type="evidence" value="ECO:0007669"/>
    <property type="project" value="InterPro"/>
</dbReference>
<organism evidence="2 3">
    <name type="scientific">Geodia barretti</name>
    <name type="common">Barrett's horny sponge</name>
    <dbReference type="NCBI Taxonomy" id="519541"/>
    <lineage>
        <taxon>Eukaryota</taxon>
        <taxon>Metazoa</taxon>
        <taxon>Porifera</taxon>
        <taxon>Demospongiae</taxon>
        <taxon>Heteroscleromorpha</taxon>
        <taxon>Tetractinellida</taxon>
        <taxon>Astrophorina</taxon>
        <taxon>Geodiidae</taxon>
        <taxon>Geodia</taxon>
    </lineage>
</organism>
<dbReference type="EMBL" id="CASHTH010003827">
    <property type="protein sequence ID" value="CAI8049972.1"/>
    <property type="molecule type" value="Genomic_DNA"/>
</dbReference>
<dbReference type="InterPro" id="IPR052666">
    <property type="entry name" value="CYP450_20A1-like"/>
</dbReference>
<dbReference type="GO" id="GO:0004497">
    <property type="term" value="F:monooxygenase activity"/>
    <property type="evidence" value="ECO:0007669"/>
    <property type="project" value="InterPro"/>
</dbReference>
<dbReference type="InterPro" id="IPR036396">
    <property type="entry name" value="Cyt_P450_sf"/>
</dbReference>
<evidence type="ECO:0000256" key="1">
    <source>
        <dbReference type="ARBA" id="ARBA00010617"/>
    </source>
</evidence>
<dbReference type="Pfam" id="PF00067">
    <property type="entry name" value="p450"/>
    <property type="match status" value="1"/>
</dbReference>
<dbReference type="SUPFAM" id="SSF48264">
    <property type="entry name" value="Cytochrome P450"/>
    <property type="match status" value="1"/>
</dbReference>
<evidence type="ECO:0000313" key="2">
    <source>
        <dbReference type="EMBL" id="CAI8049972.1"/>
    </source>
</evidence>
<dbReference type="PANTHER" id="PTHR24280:SF4">
    <property type="entry name" value="CYTOCHROME P450 20A1"/>
    <property type="match status" value="1"/>
</dbReference>
<proteinExistence type="inferred from homology"/>
<gene>
    <name evidence="2" type="ORF">GBAR_LOCUS27496</name>
</gene>
<dbReference type="Gene3D" id="1.10.630.10">
    <property type="entry name" value="Cytochrome P450"/>
    <property type="match status" value="1"/>
</dbReference>
<protein>
    <submittedName>
        <fullName evidence="2">Cytochrome P450 20A1</fullName>
    </submittedName>
</protein>